<evidence type="ECO:0000256" key="1">
    <source>
        <dbReference type="ARBA" id="ARBA00004651"/>
    </source>
</evidence>
<name>A0ABU0GK20_9CELL</name>
<feature type="transmembrane region" description="Helical" evidence="6">
    <location>
        <begin position="106"/>
        <end position="127"/>
    </location>
</feature>
<evidence type="ECO:0000256" key="3">
    <source>
        <dbReference type="ARBA" id="ARBA00022989"/>
    </source>
</evidence>
<feature type="transmembrane region" description="Helical" evidence="6">
    <location>
        <begin position="282"/>
        <end position="298"/>
    </location>
</feature>
<dbReference type="PANTHER" id="PTHR23542:SF1">
    <property type="entry name" value="MAJOR FACILITATOR SUPERFAMILY (MFS) PROFILE DOMAIN-CONTAINING PROTEIN"/>
    <property type="match status" value="1"/>
</dbReference>
<feature type="transmembrane region" description="Helical" evidence="6">
    <location>
        <begin position="304"/>
        <end position="327"/>
    </location>
</feature>
<protein>
    <submittedName>
        <fullName evidence="8">MFS family permease</fullName>
    </submittedName>
</protein>
<evidence type="ECO:0000256" key="4">
    <source>
        <dbReference type="ARBA" id="ARBA00023136"/>
    </source>
</evidence>
<evidence type="ECO:0000313" key="9">
    <source>
        <dbReference type="Proteomes" id="UP001240250"/>
    </source>
</evidence>
<evidence type="ECO:0000256" key="5">
    <source>
        <dbReference type="SAM" id="MobiDB-lite"/>
    </source>
</evidence>
<feature type="transmembrane region" description="Helical" evidence="6">
    <location>
        <begin position="211"/>
        <end position="231"/>
    </location>
</feature>
<proteinExistence type="predicted"/>
<evidence type="ECO:0000259" key="7">
    <source>
        <dbReference type="PROSITE" id="PS50850"/>
    </source>
</evidence>
<dbReference type="EMBL" id="JAUSVM010000001">
    <property type="protein sequence ID" value="MDQ0425668.1"/>
    <property type="molecule type" value="Genomic_DNA"/>
</dbReference>
<keyword evidence="4 6" id="KW-0472">Membrane</keyword>
<feature type="region of interest" description="Disordered" evidence="5">
    <location>
        <begin position="403"/>
        <end position="466"/>
    </location>
</feature>
<feature type="transmembrane region" description="Helical" evidence="6">
    <location>
        <begin position="369"/>
        <end position="389"/>
    </location>
</feature>
<evidence type="ECO:0000256" key="6">
    <source>
        <dbReference type="SAM" id="Phobius"/>
    </source>
</evidence>
<organism evidence="8 9">
    <name type="scientific">Cellulomonas iranensis</name>
    <dbReference type="NCBI Taxonomy" id="76862"/>
    <lineage>
        <taxon>Bacteria</taxon>
        <taxon>Bacillati</taxon>
        <taxon>Actinomycetota</taxon>
        <taxon>Actinomycetes</taxon>
        <taxon>Micrococcales</taxon>
        <taxon>Cellulomonadaceae</taxon>
        <taxon>Cellulomonas</taxon>
    </lineage>
</organism>
<feature type="transmembrane region" description="Helical" evidence="6">
    <location>
        <begin position="251"/>
        <end position="270"/>
    </location>
</feature>
<feature type="domain" description="Major facilitator superfamily (MFS) profile" evidence="7">
    <location>
        <begin position="216"/>
        <end position="466"/>
    </location>
</feature>
<dbReference type="InterPro" id="IPR011701">
    <property type="entry name" value="MFS"/>
</dbReference>
<dbReference type="Gene3D" id="1.20.1250.20">
    <property type="entry name" value="MFS general substrate transporter like domains"/>
    <property type="match status" value="2"/>
</dbReference>
<feature type="transmembrane region" description="Helical" evidence="6">
    <location>
        <begin position="83"/>
        <end position="100"/>
    </location>
</feature>
<dbReference type="PROSITE" id="PS50850">
    <property type="entry name" value="MFS"/>
    <property type="match status" value="1"/>
</dbReference>
<dbReference type="InterPro" id="IPR020846">
    <property type="entry name" value="MFS_dom"/>
</dbReference>
<accession>A0ABU0GK20</accession>
<comment type="caution">
    <text evidence="8">The sequence shown here is derived from an EMBL/GenBank/DDBJ whole genome shotgun (WGS) entry which is preliminary data.</text>
</comment>
<feature type="compositionally biased region" description="Basic and acidic residues" evidence="5">
    <location>
        <begin position="456"/>
        <end position="466"/>
    </location>
</feature>
<comment type="subcellular location">
    <subcellularLocation>
        <location evidence="1">Cell membrane</location>
        <topology evidence="1">Multi-pass membrane protein</topology>
    </subcellularLocation>
</comment>
<dbReference type="SUPFAM" id="SSF103473">
    <property type="entry name" value="MFS general substrate transporter"/>
    <property type="match status" value="1"/>
</dbReference>
<dbReference type="RefSeq" id="WP_070320805.1">
    <property type="nucleotide sequence ID" value="NZ_JAUSVM010000001.1"/>
</dbReference>
<evidence type="ECO:0000313" key="8">
    <source>
        <dbReference type="EMBL" id="MDQ0425668.1"/>
    </source>
</evidence>
<reference evidence="8 9" key="1">
    <citation type="submission" date="2023-07" db="EMBL/GenBank/DDBJ databases">
        <title>Sequencing the genomes of 1000 actinobacteria strains.</title>
        <authorList>
            <person name="Klenk H.-P."/>
        </authorList>
    </citation>
    <scope>NUCLEOTIDE SEQUENCE [LARGE SCALE GENOMIC DNA]</scope>
    <source>
        <strain evidence="8 9">DSM 14785</strain>
    </source>
</reference>
<feature type="compositionally biased region" description="Low complexity" evidence="5">
    <location>
        <begin position="420"/>
        <end position="434"/>
    </location>
</feature>
<feature type="transmembrane region" description="Helical" evidence="6">
    <location>
        <begin position="339"/>
        <end position="357"/>
    </location>
</feature>
<dbReference type="InterPro" id="IPR036259">
    <property type="entry name" value="MFS_trans_sf"/>
</dbReference>
<keyword evidence="3 6" id="KW-1133">Transmembrane helix</keyword>
<feature type="transmembrane region" description="Helical" evidence="6">
    <location>
        <begin position="12"/>
        <end position="37"/>
    </location>
</feature>
<dbReference type="Pfam" id="PF07690">
    <property type="entry name" value="MFS_1"/>
    <property type="match status" value="1"/>
</dbReference>
<keyword evidence="9" id="KW-1185">Reference proteome</keyword>
<feature type="transmembrane region" description="Helical" evidence="6">
    <location>
        <begin position="172"/>
        <end position="190"/>
    </location>
</feature>
<keyword evidence="2 6" id="KW-0812">Transmembrane</keyword>
<evidence type="ECO:0000256" key="2">
    <source>
        <dbReference type="ARBA" id="ARBA00022692"/>
    </source>
</evidence>
<sequence>MLQTYRDVLARPGALAFSATGVVARLPMSMVGIGIVLMVSSLYGSYGLAGRVSAAMVVAQAAGGPQIARLVDRYGQARVMRPAIVVSATSIVGLIVAASVHAPSAWLYVTAVLAGATIGSFGSLVRARWTHVLGDDPRRIHTAYSLESALDELVFVVGPVAATALATSVAPTAGLIVPVVAMLVGGLAFLSLRRTEPAVAAAHEPRPRGSVLARPGMLVIILVFVAIGGIFGATDVATVAFAEEQGSKGAAGLILAVFALGSLISGLLYGARHWVSPLHRRFAIGVVALAIGVCAFFLTQSLWALAGVMFVVGFAIAPSIINGNALVAELVPAGRLTEGLTWVGTGLSVGVSVGSSLAGTQIDAGGSHAGFLVVVASGAAALVATLVALPSLRRQAAARAGADAADAADDAPGDVPPAPTDGGPAADADALADATCVEDQPTSPTAGAAVAAAELATDRTGDTPGR</sequence>
<gene>
    <name evidence="8" type="ORF">JO380_002049</name>
</gene>
<dbReference type="PANTHER" id="PTHR23542">
    <property type="match status" value="1"/>
</dbReference>
<dbReference type="Proteomes" id="UP001240250">
    <property type="component" value="Unassembled WGS sequence"/>
</dbReference>
<feature type="compositionally biased region" description="Low complexity" evidence="5">
    <location>
        <begin position="446"/>
        <end position="455"/>
    </location>
</feature>